<feature type="transmembrane region" description="Helical" evidence="7">
    <location>
        <begin position="49"/>
        <end position="74"/>
    </location>
</feature>
<reference evidence="10" key="2">
    <citation type="submission" date="2022-10" db="EMBL/GenBank/DDBJ databases">
        <title>The complete genomes of actinobacterial strains from the NBC collection.</title>
        <authorList>
            <person name="Joergensen T.S."/>
            <person name="Alvarez Arevalo M."/>
            <person name="Sterndorff E.B."/>
            <person name="Faurdal D."/>
            <person name="Vuksanovic O."/>
            <person name="Mourched A.-S."/>
            <person name="Charusanti P."/>
            <person name="Shaw S."/>
            <person name="Blin K."/>
            <person name="Weber T."/>
        </authorList>
    </citation>
    <scope>NUCLEOTIDE SEQUENCE</scope>
    <source>
        <strain evidence="10">NBC_01256</strain>
    </source>
</reference>
<dbReference type="EMBL" id="BLIN01000005">
    <property type="protein sequence ID" value="GFE08219.1"/>
    <property type="molecule type" value="Genomic_DNA"/>
</dbReference>
<feature type="transmembrane region" description="Helical" evidence="7">
    <location>
        <begin position="162"/>
        <end position="188"/>
    </location>
</feature>
<feature type="transmembrane region" description="Helical" evidence="7">
    <location>
        <begin position="375"/>
        <end position="394"/>
    </location>
</feature>
<feature type="transmembrane region" description="Helical" evidence="7">
    <location>
        <begin position="253"/>
        <end position="280"/>
    </location>
</feature>
<evidence type="ECO:0000313" key="12">
    <source>
        <dbReference type="Proteomes" id="UP001432292"/>
    </source>
</evidence>
<feature type="compositionally biased region" description="Pro residues" evidence="6">
    <location>
        <begin position="418"/>
        <end position="428"/>
    </location>
</feature>
<feature type="transmembrane region" description="Helical" evidence="7">
    <location>
        <begin position="95"/>
        <end position="118"/>
    </location>
</feature>
<dbReference type="PANTHER" id="PTHR23513">
    <property type="entry name" value="INTEGRAL MEMBRANE EFFLUX PROTEIN-RELATED"/>
    <property type="match status" value="1"/>
</dbReference>
<protein>
    <submittedName>
        <fullName evidence="9">MFS transporter</fullName>
    </submittedName>
</protein>
<sequence length="428" mass="44264">MSGAAGRGRRGVAALLVAEVASLTGSQLSTVALPWFVLTTTGSVVRMSWVMAAYFVPVALFGIVAGGWAGRVGARRWMILSDLCRFVLTAAVPTLYALGALSFPLLLLLTFLTGAFWAPYMASQQTVLAGVTGEDEHALARTGSLLQGATRTAVVLGPPGGAALVVLLGAPAVLLIDAASFLVAAALVGWAVSDQGRPPEEDSPMRSKVGEAMGVLRRDRLLFFWSVGTMITESAGQALLAAFPVLVKLQFRAGVGMVGALLACFGAGALVGSLLAPLVLRRTTAVRLATSAKVLQVVALIPLAFALPPWGFGVVLVVWGVFVGLTNGPASAVRLLRIPVRLRTEAMAVITTVTLLGGSAGLLLVGVAFEQLGTRVPLVIMLAVQAVGAALFLIGTVRFGGRPKPDAAVPTEGQRSPESPPRTEPLHP</sequence>
<feature type="transmembrane region" description="Helical" evidence="7">
    <location>
        <begin position="348"/>
        <end position="369"/>
    </location>
</feature>
<evidence type="ECO:0000313" key="11">
    <source>
        <dbReference type="Proteomes" id="UP000435837"/>
    </source>
</evidence>
<dbReference type="AlphaFoldDB" id="A0A640SAE8"/>
<comment type="subcellular location">
    <subcellularLocation>
        <location evidence="1">Cell membrane</location>
        <topology evidence="1">Multi-pass membrane protein</topology>
    </subcellularLocation>
</comment>
<name>A0A640SAE8_9ACTN</name>
<evidence type="ECO:0000256" key="1">
    <source>
        <dbReference type="ARBA" id="ARBA00004651"/>
    </source>
</evidence>
<evidence type="ECO:0000256" key="3">
    <source>
        <dbReference type="ARBA" id="ARBA00022692"/>
    </source>
</evidence>
<gene>
    <name evidence="10" type="ORF">OG727_33870</name>
    <name evidence="9" type="ORF">Scani_44870</name>
</gene>
<evidence type="ECO:0000256" key="4">
    <source>
        <dbReference type="ARBA" id="ARBA00022989"/>
    </source>
</evidence>
<dbReference type="InterPro" id="IPR036259">
    <property type="entry name" value="MFS_trans_sf"/>
</dbReference>
<feature type="region of interest" description="Disordered" evidence="6">
    <location>
        <begin position="403"/>
        <end position="428"/>
    </location>
</feature>
<dbReference type="CDD" id="cd06173">
    <property type="entry name" value="MFS_MefA_like"/>
    <property type="match status" value="1"/>
</dbReference>
<feature type="transmembrane region" description="Helical" evidence="7">
    <location>
        <begin position="12"/>
        <end position="37"/>
    </location>
</feature>
<dbReference type="EMBL" id="CP108473">
    <property type="protein sequence ID" value="WUS26879.1"/>
    <property type="molecule type" value="Genomic_DNA"/>
</dbReference>
<dbReference type="Pfam" id="PF07690">
    <property type="entry name" value="MFS_1"/>
    <property type="match status" value="1"/>
</dbReference>
<proteinExistence type="predicted"/>
<dbReference type="GO" id="GO:0022857">
    <property type="term" value="F:transmembrane transporter activity"/>
    <property type="evidence" value="ECO:0007669"/>
    <property type="project" value="InterPro"/>
</dbReference>
<evidence type="ECO:0000256" key="5">
    <source>
        <dbReference type="ARBA" id="ARBA00023136"/>
    </source>
</evidence>
<evidence type="ECO:0000259" key="8">
    <source>
        <dbReference type="PROSITE" id="PS50850"/>
    </source>
</evidence>
<dbReference type="GeneID" id="96633973"/>
<reference evidence="9 11" key="1">
    <citation type="submission" date="2019-12" db="EMBL/GenBank/DDBJ databases">
        <title>Whole genome shotgun sequence of Streptomyces caniferus NBRC 15389.</title>
        <authorList>
            <person name="Ichikawa N."/>
            <person name="Kimura A."/>
            <person name="Kitahashi Y."/>
            <person name="Komaki H."/>
            <person name="Tamura T."/>
        </authorList>
    </citation>
    <scope>NUCLEOTIDE SEQUENCE [LARGE SCALE GENOMIC DNA]</scope>
    <source>
        <strain evidence="9 11">NBRC 15389</strain>
    </source>
</reference>
<evidence type="ECO:0000313" key="10">
    <source>
        <dbReference type="EMBL" id="WUS26879.1"/>
    </source>
</evidence>
<keyword evidence="4 7" id="KW-1133">Transmembrane helix</keyword>
<dbReference type="RefSeq" id="WP_159478883.1">
    <property type="nucleotide sequence ID" value="NZ_BAAATH010000029.1"/>
</dbReference>
<dbReference type="InterPro" id="IPR020846">
    <property type="entry name" value="MFS_dom"/>
</dbReference>
<dbReference type="InterPro" id="IPR011701">
    <property type="entry name" value="MFS"/>
</dbReference>
<dbReference type="GO" id="GO:0005886">
    <property type="term" value="C:plasma membrane"/>
    <property type="evidence" value="ECO:0007669"/>
    <property type="project" value="UniProtKB-SubCell"/>
</dbReference>
<feature type="transmembrane region" description="Helical" evidence="7">
    <location>
        <begin position="222"/>
        <end position="247"/>
    </location>
</feature>
<evidence type="ECO:0000256" key="6">
    <source>
        <dbReference type="SAM" id="MobiDB-lite"/>
    </source>
</evidence>
<keyword evidence="2" id="KW-1003">Cell membrane</keyword>
<accession>A0A640SAE8</accession>
<dbReference type="SUPFAM" id="SSF103473">
    <property type="entry name" value="MFS general substrate transporter"/>
    <property type="match status" value="1"/>
</dbReference>
<feature type="domain" description="Major facilitator superfamily (MFS) profile" evidence="8">
    <location>
        <begin position="1"/>
        <end position="400"/>
    </location>
</feature>
<dbReference type="PANTHER" id="PTHR23513:SF6">
    <property type="entry name" value="MAJOR FACILITATOR SUPERFAMILY ASSOCIATED DOMAIN-CONTAINING PROTEIN"/>
    <property type="match status" value="1"/>
</dbReference>
<keyword evidence="12" id="KW-1185">Reference proteome</keyword>
<keyword evidence="3 7" id="KW-0812">Transmembrane</keyword>
<dbReference type="Gene3D" id="1.20.1250.20">
    <property type="entry name" value="MFS general substrate transporter like domains"/>
    <property type="match status" value="1"/>
</dbReference>
<dbReference type="Proteomes" id="UP000435837">
    <property type="component" value="Unassembled WGS sequence"/>
</dbReference>
<dbReference type="OrthoDB" id="9793136at2"/>
<dbReference type="PROSITE" id="PS50850">
    <property type="entry name" value="MFS"/>
    <property type="match status" value="1"/>
</dbReference>
<evidence type="ECO:0000256" key="7">
    <source>
        <dbReference type="SAM" id="Phobius"/>
    </source>
</evidence>
<dbReference type="Proteomes" id="UP001432292">
    <property type="component" value="Chromosome"/>
</dbReference>
<evidence type="ECO:0000313" key="9">
    <source>
        <dbReference type="EMBL" id="GFE08219.1"/>
    </source>
</evidence>
<organism evidence="9 11">
    <name type="scientific">Streptomyces caniferus</name>
    <dbReference type="NCBI Taxonomy" id="285557"/>
    <lineage>
        <taxon>Bacteria</taxon>
        <taxon>Bacillati</taxon>
        <taxon>Actinomycetota</taxon>
        <taxon>Actinomycetes</taxon>
        <taxon>Kitasatosporales</taxon>
        <taxon>Streptomycetaceae</taxon>
        <taxon>Streptomyces</taxon>
    </lineage>
</organism>
<evidence type="ECO:0000256" key="2">
    <source>
        <dbReference type="ARBA" id="ARBA00022475"/>
    </source>
</evidence>
<keyword evidence="5 7" id="KW-0472">Membrane</keyword>